<dbReference type="OrthoDB" id="2503821at2759"/>
<dbReference type="Proteomes" id="UP000765509">
    <property type="component" value="Unassembled WGS sequence"/>
</dbReference>
<keyword evidence="1" id="KW-0812">Transmembrane</keyword>
<organism evidence="2 3">
    <name type="scientific">Austropuccinia psidii MF-1</name>
    <dbReference type="NCBI Taxonomy" id="1389203"/>
    <lineage>
        <taxon>Eukaryota</taxon>
        <taxon>Fungi</taxon>
        <taxon>Dikarya</taxon>
        <taxon>Basidiomycota</taxon>
        <taxon>Pucciniomycotina</taxon>
        <taxon>Pucciniomycetes</taxon>
        <taxon>Pucciniales</taxon>
        <taxon>Sphaerophragmiaceae</taxon>
        <taxon>Austropuccinia</taxon>
    </lineage>
</organism>
<accession>A0A9Q3C151</accession>
<feature type="transmembrane region" description="Helical" evidence="1">
    <location>
        <begin position="283"/>
        <end position="301"/>
    </location>
</feature>
<feature type="transmembrane region" description="Helical" evidence="1">
    <location>
        <begin position="32"/>
        <end position="59"/>
    </location>
</feature>
<sequence>MSFSDSEKSDGDPFDDIIEQLQTYQTPPVSGYVFVLLPVFASIFLCLFFLSVAVLVTLIRRGCQTPEHKVWLWRRRYSSHAFLCFWWSGFSSLYACFFCRPWTPTNNKSRFYAYISHPLVMNIACLGPPIFVTAMSIYWTIVGFLAYGRRQRARDSLLAVFRKFQTDCDLNAPNAMGGIRRIFPKLKLYVHSREAFLDLLQQSFLFWCIRKNLRQQASSEKTSHKIRQPPLLSLRARKARAAYGFFALHCIFFIIASFERCIVDGVVYLNIKKTTTQSKWQSLVVWLVLSSSVFLSLVLLIQWRSVTDETELEVVHASPTEVHELESIHIHVKGASDQATVTADSRAESVFSNFLG</sequence>
<keyword evidence="3" id="KW-1185">Reference proteome</keyword>
<keyword evidence="1" id="KW-1133">Transmembrane helix</keyword>
<dbReference type="AlphaFoldDB" id="A0A9Q3C151"/>
<dbReference type="EMBL" id="AVOT02004025">
    <property type="protein sequence ID" value="MBW0475207.1"/>
    <property type="molecule type" value="Genomic_DNA"/>
</dbReference>
<protein>
    <submittedName>
        <fullName evidence="2">Uncharacterized protein</fullName>
    </submittedName>
</protein>
<feature type="transmembrane region" description="Helical" evidence="1">
    <location>
        <begin position="80"/>
        <end position="103"/>
    </location>
</feature>
<evidence type="ECO:0000313" key="2">
    <source>
        <dbReference type="EMBL" id="MBW0475207.1"/>
    </source>
</evidence>
<reference evidence="2" key="1">
    <citation type="submission" date="2021-03" db="EMBL/GenBank/DDBJ databases">
        <title>Draft genome sequence of rust myrtle Austropuccinia psidii MF-1, a brazilian biotype.</title>
        <authorList>
            <person name="Quecine M.C."/>
            <person name="Pachon D.M.R."/>
            <person name="Bonatelli M.L."/>
            <person name="Correr F.H."/>
            <person name="Franceschini L.M."/>
            <person name="Leite T.F."/>
            <person name="Margarido G.R.A."/>
            <person name="Almeida C.A."/>
            <person name="Ferrarezi J.A."/>
            <person name="Labate C.A."/>
        </authorList>
    </citation>
    <scope>NUCLEOTIDE SEQUENCE</scope>
    <source>
        <strain evidence="2">MF-1</strain>
    </source>
</reference>
<comment type="caution">
    <text evidence="2">The sequence shown here is derived from an EMBL/GenBank/DDBJ whole genome shotgun (WGS) entry which is preliminary data.</text>
</comment>
<name>A0A9Q3C151_9BASI</name>
<feature type="transmembrane region" description="Helical" evidence="1">
    <location>
        <begin position="123"/>
        <end position="147"/>
    </location>
</feature>
<proteinExistence type="predicted"/>
<evidence type="ECO:0000313" key="3">
    <source>
        <dbReference type="Proteomes" id="UP000765509"/>
    </source>
</evidence>
<feature type="transmembrane region" description="Helical" evidence="1">
    <location>
        <begin position="241"/>
        <end position="263"/>
    </location>
</feature>
<evidence type="ECO:0000256" key="1">
    <source>
        <dbReference type="SAM" id="Phobius"/>
    </source>
</evidence>
<keyword evidence="1" id="KW-0472">Membrane</keyword>
<gene>
    <name evidence="2" type="ORF">O181_014922</name>
</gene>